<dbReference type="SUPFAM" id="SSF51735">
    <property type="entry name" value="NAD(P)-binding Rossmann-fold domains"/>
    <property type="match status" value="1"/>
</dbReference>
<dbReference type="InterPro" id="IPR002347">
    <property type="entry name" value="SDR_fam"/>
</dbReference>
<organism evidence="1 2">
    <name type="scientific">Cylicocyclus nassatus</name>
    <name type="common">Nematode worm</name>
    <dbReference type="NCBI Taxonomy" id="53992"/>
    <lineage>
        <taxon>Eukaryota</taxon>
        <taxon>Metazoa</taxon>
        <taxon>Ecdysozoa</taxon>
        <taxon>Nematoda</taxon>
        <taxon>Chromadorea</taxon>
        <taxon>Rhabditida</taxon>
        <taxon>Rhabditina</taxon>
        <taxon>Rhabditomorpha</taxon>
        <taxon>Strongyloidea</taxon>
        <taxon>Strongylidae</taxon>
        <taxon>Cylicocyclus</taxon>
    </lineage>
</organism>
<gene>
    <name evidence="1" type="ORF">CYNAS_LOCUS19923</name>
</gene>
<dbReference type="FunFam" id="3.40.50.720:FF:000084">
    <property type="entry name" value="Short-chain dehydrogenase reductase"/>
    <property type="match status" value="1"/>
</dbReference>
<comment type="caution">
    <text evidence="1">The sequence shown here is derived from an EMBL/GenBank/DDBJ whole genome shotgun (WGS) entry which is preliminary data.</text>
</comment>
<keyword evidence="2" id="KW-1185">Reference proteome</keyword>
<dbReference type="PRINTS" id="PR00081">
    <property type="entry name" value="GDHRDH"/>
</dbReference>
<reference evidence="1" key="1">
    <citation type="submission" date="2023-07" db="EMBL/GenBank/DDBJ databases">
        <authorList>
            <consortium name="CYATHOMIX"/>
        </authorList>
    </citation>
    <scope>NUCLEOTIDE SEQUENCE</scope>
    <source>
        <strain evidence="1">N/A</strain>
    </source>
</reference>
<dbReference type="Proteomes" id="UP001176961">
    <property type="component" value="Unassembled WGS sequence"/>
</dbReference>
<accession>A0AA36MF12</accession>
<dbReference type="PRINTS" id="PR00080">
    <property type="entry name" value="SDRFAMILY"/>
</dbReference>
<protein>
    <submittedName>
        <fullName evidence="1">Uncharacterized protein</fullName>
    </submittedName>
</protein>
<name>A0AA36MF12_CYLNA</name>
<dbReference type="AlphaFoldDB" id="A0AA36MF12"/>
<dbReference type="Gene3D" id="3.40.50.720">
    <property type="entry name" value="NAD(P)-binding Rossmann-like Domain"/>
    <property type="match status" value="1"/>
</dbReference>
<proteinExistence type="predicted"/>
<dbReference type="InterPro" id="IPR036291">
    <property type="entry name" value="NAD(P)-bd_dom_sf"/>
</dbReference>
<dbReference type="EMBL" id="CATQJL010000316">
    <property type="protein sequence ID" value="CAJ0607940.1"/>
    <property type="molecule type" value="Genomic_DNA"/>
</dbReference>
<evidence type="ECO:0000313" key="2">
    <source>
        <dbReference type="Proteomes" id="UP001176961"/>
    </source>
</evidence>
<dbReference type="PANTHER" id="PTHR44115">
    <property type="entry name" value="PROTEIN CBG09704"/>
    <property type="match status" value="1"/>
</dbReference>
<dbReference type="PANTHER" id="PTHR44115:SF4">
    <property type="entry name" value="OXIDOREDUCTASE"/>
    <property type="match status" value="1"/>
</dbReference>
<sequence length="269" mass="28015">MTRFQGKVAIITGSSSGIGAATALLFAKEGAKVTITGRKQHGLEATKKAILGAGVCSDDVNTVQADVTDAHERERIISSTIQKFGRLDILVNNAGGTFLSPDGSAGLKASTDLLKKTMDVNVYSVVELIQLARPYLVLSKGEIVNVSSIAGLPTAAALDQMMRAVAIELIAEGVRVNNVSPGGVMTNIAQNSGVSDEVAAKFYATYARNPFEVPSGRIAQPSEIATVIAFLADRSQSSYIVGQTIVADGGSSIVLASNADVPVKETTQF</sequence>
<evidence type="ECO:0000313" key="1">
    <source>
        <dbReference type="EMBL" id="CAJ0607940.1"/>
    </source>
</evidence>
<dbReference type="Pfam" id="PF13561">
    <property type="entry name" value="adh_short_C2"/>
    <property type="match status" value="1"/>
</dbReference>